<dbReference type="InterPro" id="IPR036291">
    <property type="entry name" value="NAD(P)-bd_dom_sf"/>
</dbReference>
<comment type="caution">
    <text evidence="2">The sequence shown here is derived from an EMBL/GenBank/DDBJ whole genome shotgun (WGS) entry which is preliminary data.</text>
</comment>
<dbReference type="InterPro" id="IPR020904">
    <property type="entry name" value="Sc_DH/Rdtase_CS"/>
</dbReference>
<dbReference type="FunFam" id="3.40.50.720:FF:000084">
    <property type="entry name" value="Short-chain dehydrogenase reductase"/>
    <property type="match status" value="1"/>
</dbReference>
<dbReference type="PROSITE" id="PS00061">
    <property type="entry name" value="ADH_SHORT"/>
    <property type="match status" value="1"/>
</dbReference>
<keyword evidence="3" id="KW-1185">Reference proteome</keyword>
<dbReference type="PANTHER" id="PTHR42820">
    <property type="entry name" value="SHORT-CHAIN DEHYDROGENASE REDUCTASE"/>
    <property type="match status" value="1"/>
</dbReference>
<protein>
    <recommendedName>
        <fullName evidence="4">Short-chain dehydrogenase reductase 3b-like</fullName>
    </recommendedName>
</protein>
<comment type="similarity">
    <text evidence="1">Belongs to the short-chain dehydrogenases/reductases (SDR) family.</text>
</comment>
<dbReference type="AlphaFoldDB" id="A0AAN9P374"/>
<dbReference type="PRINTS" id="PR00081">
    <property type="entry name" value="GDHRDH"/>
</dbReference>
<organism evidence="2 3">
    <name type="scientific">Clitoria ternatea</name>
    <name type="common">Butterfly pea</name>
    <dbReference type="NCBI Taxonomy" id="43366"/>
    <lineage>
        <taxon>Eukaryota</taxon>
        <taxon>Viridiplantae</taxon>
        <taxon>Streptophyta</taxon>
        <taxon>Embryophyta</taxon>
        <taxon>Tracheophyta</taxon>
        <taxon>Spermatophyta</taxon>
        <taxon>Magnoliopsida</taxon>
        <taxon>eudicotyledons</taxon>
        <taxon>Gunneridae</taxon>
        <taxon>Pentapetalae</taxon>
        <taxon>rosids</taxon>
        <taxon>fabids</taxon>
        <taxon>Fabales</taxon>
        <taxon>Fabaceae</taxon>
        <taxon>Papilionoideae</taxon>
        <taxon>50 kb inversion clade</taxon>
        <taxon>NPAAA clade</taxon>
        <taxon>indigoferoid/millettioid clade</taxon>
        <taxon>Phaseoleae</taxon>
        <taxon>Clitoria</taxon>
    </lineage>
</organism>
<dbReference type="SUPFAM" id="SSF51735">
    <property type="entry name" value="NAD(P)-binding Rossmann-fold domains"/>
    <property type="match status" value="1"/>
</dbReference>
<evidence type="ECO:0000256" key="1">
    <source>
        <dbReference type="ARBA" id="ARBA00006484"/>
    </source>
</evidence>
<sequence length="265" mass="27839">MSSKLRLRGKVGIVTGGANGIGAETVKLFVENGASVVIADIDDEVGLNFATSIGSDKVTYHHCDVRDEKQVEKLVTFTLEKYGNLDILFSNAGVAGNLSTILDFDLNKFDNTMAVNARGVAATIKHVARVMVARKTRGSIICTASVAGSYAGSTGLDYTVSKHGLIGLVRAACFDLGAYGIRVNCISPYAVATGLTCGMLNMDADEVEAIGRANANLQGITLKTNHIAEVVLFLASDESAYVSGLNLVVDGGFSVVQRCLLEGKP</sequence>
<evidence type="ECO:0000313" key="2">
    <source>
        <dbReference type="EMBL" id="KAK7284538.1"/>
    </source>
</evidence>
<evidence type="ECO:0000313" key="3">
    <source>
        <dbReference type="Proteomes" id="UP001359559"/>
    </source>
</evidence>
<name>A0AAN9P374_CLITE</name>
<gene>
    <name evidence="2" type="ORF">RJT34_19285</name>
</gene>
<dbReference type="Gene3D" id="3.40.50.720">
    <property type="entry name" value="NAD(P)-binding Rossmann-like Domain"/>
    <property type="match status" value="1"/>
</dbReference>
<accession>A0AAN9P374</accession>
<dbReference type="InterPro" id="IPR002347">
    <property type="entry name" value="SDR_fam"/>
</dbReference>
<evidence type="ECO:0008006" key="4">
    <source>
        <dbReference type="Google" id="ProtNLM"/>
    </source>
</evidence>
<dbReference type="PRINTS" id="PR00080">
    <property type="entry name" value="SDRFAMILY"/>
</dbReference>
<dbReference type="Proteomes" id="UP001359559">
    <property type="component" value="Unassembled WGS sequence"/>
</dbReference>
<reference evidence="2 3" key="1">
    <citation type="submission" date="2024-01" db="EMBL/GenBank/DDBJ databases">
        <title>The genomes of 5 underutilized Papilionoideae crops provide insights into root nodulation and disease resistance.</title>
        <authorList>
            <person name="Yuan L."/>
        </authorList>
    </citation>
    <scope>NUCLEOTIDE SEQUENCE [LARGE SCALE GENOMIC DNA]</scope>
    <source>
        <strain evidence="2">LY-2023</strain>
        <tissue evidence="2">Leaf</tissue>
    </source>
</reference>
<dbReference type="EMBL" id="JAYKXN010000005">
    <property type="protein sequence ID" value="KAK7284538.1"/>
    <property type="molecule type" value="Genomic_DNA"/>
</dbReference>
<dbReference type="Pfam" id="PF13561">
    <property type="entry name" value="adh_short_C2"/>
    <property type="match status" value="1"/>
</dbReference>
<dbReference type="PANTHER" id="PTHR42820:SF9">
    <property type="entry name" value="OXIDOREDUCTASE-RELATED"/>
    <property type="match status" value="1"/>
</dbReference>
<proteinExistence type="inferred from homology"/>